<dbReference type="Proteomes" id="UP000001654">
    <property type="component" value="Chromosome"/>
</dbReference>
<dbReference type="AlphaFoldDB" id="D5BKL1"/>
<sequence length="35" mass="4152">MNIRLQNTTSAAKRMQIYILISIQQHKNQQILKLI</sequence>
<dbReference type="EMBL" id="CP001650">
    <property type="protein sequence ID" value="ADF53923.1"/>
    <property type="molecule type" value="Genomic_DNA"/>
</dbReference>
<name>D5BKL1_ZUNPS</name>
<dbReference type="HOGENOM" id="CLU_3368217_0_0_10"/>
<protein>
    <submittedName>
        <fullName evidence="1">Uncharacterized protein</fullName>
    </submittedName>
</protein>
<evidence type="ECO:0000313" key="1">
    <source>
        <dbReference type="EMBL" id="ADF53923.1"/>
    </source>
</evidence>
<keyword evidence="2" id="KW-1185">Reference proteome</keyword>
<dbReference type="KEGG" id="zpr:ZPR_3613"/>
<accession>D5BKL1</accession>
<evidence type="ECO:0000313" key="2">
    <source>
        <dbReference type="Proteomes" id="UP000001654"/>
    </source>
</evidence>
<proteinExistence type="predicted"/>
<reference evidence="1 2" key="1">
    <citation type="journal article" date="2010" name="BMC Genomics">
        <title>The complete genome of Zunongwangia profunda SM-A87 reveals its adaptation to the deep-sea environment and ecological role in sedimentary organic nitrogen degradation.</title>
        <authorList>
            <person name="Qin Q.L."/>
            <person name="Zhang X.Y."/>
            <person name="Wang X.M."/>
            <person name="Liu G.M."/>
            <person name="Chen X.L."/>
            <person name="Xie B.B."/>
            <person name="Dang H.Y."/>
            <person name="Zhou B.C."/>
            <person name="Yu J."/>
            <person name="Zhang Y.Z."/>
        </authorList>
    </citation>
    <scope>NUCLEOTIDE SEQUENCE [LARGE SCALE GENOMIC DNA]</scope>
    <source>
        <strain evidence="2">DSM 18752 / CCTCC AB 206139 / SM-A87</strain>
    </source>
</reference>
<organism evidence="1 2">
    <name type="scientific">Zunongwangia profunda (strain DSM 18752 / CCTCC AB 206139 / SM-A87)</name>
    <name type="common">Wangia profunda</name>
    <dbReference type="NCBI Taxonomy" id="655815"/>
    <lineage>
        <taxon>Bacteria</taxon>
        <taxon>Pseudomonadati</taxon>
        <taxon>Bacteroidota</taxon>
        <taxon>Flavobacteriia</taxon>
        <taxon>Flavobacteriales</taxon>
        <taxon>Flavobacteriaceae</taxon>
        <taxon>Zunongwangia</taxon>
    </lineage>
</organism>
<gene>
    <name evidence="1" type="ordered locus">ZPR_3613</name>
</gene>